<sequence>MLMTLQGCALFGGDDEEVQLPTELIEFESIIEVDEKWDVSVGKGHEGLVLGLKPTTDGEQIYAASFDGNVIAFDTNR</sequence>
<dbReference type="AlphaFoldDB" id="A0A381ZWX3"/>
<name>A0A381ZWX3_9ZZZZ</name>
<gene>
    <name evidence="1" type="ORF">METZ01_LOCUS146659</name>
</gene>
<dbReference type="EMBL" id="UINC01023006">
    <property type="protein sequence ID" value="SVA93805.1"/>
    <property type="molecule type" value="Genomic_DNA"/>
</dbReference>
<dbReference type="Gene3D" id="2.130.10.10">
    <property type="entry name" value="YVTN repeat-like/Quinoprotein amine dehydrogenase"/>
    <property type="match status" value="1"/>
</dbReference>
<dbReference type="InterPro" id="IPR011047">
    <property type="entry name" value="Quinoprotein_ADH-like_sf"/>
</dbReference>
<reference evidence="1" key="1">
    <citation type="submission" date="2018-05" db="EMBL/GenBank/DDBJ databases">
        <authorList>
            <person name="Lanie J.A."/>
            <person name="Ng W.-L."/>
            <person name="Kazmierczak K.M."/>
            <person name="Andrzejewski T.M."/>
            <person name="Davidsen T.M."/>
            <person name="Wayne K.J."/>
            <person name="Tettelin H."/>
            <person name="Glass J.I."/>
            <person name="Rusch D."/>
            <person name="Podicherti R."/>
            <person name="Tsui H.-C.T."/>
            <person name="Winkler M.E."/>
        </authorList>
    </citation>
    <scope>NUCLEOTIDE SEQUENCE</scope>
</reference>
<proteinExistence type="predicted"/>
<organism evidence="1">
    <name type="scientific">marine metagenome</name>
    <dbReference type="NCBI Taxonomy" id="408172"/>
    <lineage>
        <taxon>unclassified sequences</taxon>
        <taxon>metagenomes</taxon>
        <taxon>ecological metagenomes</taxon>
    </lineage>
</organism>
<feature type="non-terminal residue" evidence="1">
    <location>
        <position position="77"/>
    </location>
</feature>
<dbReference type="InterPro" id="IPR015943">
    <property type="entry name" value="WD40/YVTN_repeat-like_dom_sf"/>
</dbReference>
<protein>
    <submittedName>
        <fullName evidence="1">Uncharacterized protein</fullName>
    </submittedName>
</protein>
<dbReference type="SUPFAM" id="SSF50998">
    <property type="entry name" value="Quinoprotein alcohol dehydrogenase-like"/>
    <property type="match status" value="1"/>
</dbReference>
<evidence type="ECO:0000313" key="1">
    <source>
        <dbReference type="EMBL" id="SVA93805.1"/>
    </source>
</evidence>
<accession>A0A381ZWX3</accession>